<comment type="function">
    <text evidence="9">Core component of nucleosome. Nucleosomes wrap and compact DNA into chromatin, limiting DNA accessibility to the cellular machineries which require DNA as a template. Histones thereby play a central role in transcription regulation, DNA repair, DNA replication and chromosomal stability. DNA accessibility is regulated via a complex set of post-translational modifications of histones, also called histone code, and nucleosome remodeling.</text>
</comment>
<dbReference type="PRINTS" id="PR00623">
    <property type="entry name" value="HISTONEH4"/>
</dbReference>
<evidence type="ECO:0000256" key="9">
    <source>
        <dbReference type="RuleBase" id="RU000528"/>
    </source>
</evidence>
<dbReference type="SUPFAM" id="SSF47113">
    <property type="entry name" value="Histone-fold"/>
    <property type="match status" value="1"/>
</dbReference>
<dbReference type="InterPro" id="IPR009072">
    <property type="entry name" value="Histone-fold"/>
</dbReference>
<name>A0A0H5BQT3_9EUKA</name>
<accession>A0A0H5BQT3</accession>
<comment type="subunit">
    <text evidence="4 9">The nucleosome is a histone octamer containing two molecules each of H2A, H2B, H3 and H4 assembled in one H3-H4 heterotetramer and two H2A-H2B heterodimers. The octamer wraps approximately 147 bp of DNA.</text>
</comment>
<dbReference type="GO" id="GO:0003677">
    <property type="term" value="F:DNA binding"/>
    <property type="evidence" value="ECO:0007669"/>
    <property type="project" value="UniProtKB-KW"/>
</dbReference>
<evidence type="ECO:0000313" key="10">
    <source>
        <dbReference type="EMBL" id="BAS01499.1"/>
    </source>
</evidence>
<comment type="similarity">
    <text evidence="3 9">Belongs to the histone H4 family.</text>
</comment>
<evidence type="ECO:0000256" key="4">
    <source>
        <dbReference type="ARBA" id="ARBA00011538"/>
    </source>
</evidence>
<keyword evidence="10" id="KW-0542">Nucleomorph</keyword>
<evidence type="ECO:0000256" key="8">
    <source>
        <dbReference type="ARBA" id="ARBA00023269"/>
    </source>
</evidence>
<evidence type="ECO:0000256" key="6">
    <source>
        <dbReference type="ARBA" id="ARBA00023125"/>
    </source>
</evidence>
<evidence type="ECO:0000256" key="3">
    <source>
        <dbReference type="ARBA" id="ARBA00006564"/>
    </source>
</evidence>
<dbReference type="GO" id="GO:0000786">
    <property type="term" value="C:nucleosome"/>
    <property type="evidence" value="ECO:0007669"/>
    <property type="project" value="UniProtKB-KW"/>
</dbReference>
<proteinExistence type="inferred from homology"/>
<sequence length="93" mass="10924">MNHSISYNQNAQDILILKKFYQKKALLRIIRRSGIKRISKCVYIELNSIIKKFLLKIIKDTLIVCIYNHRKIITASDVVFSLKRNGQNIYGKI</sequence>
<gene>
    <name evidence="10" type="primary">H4</name>
</gene>
<protein>
    <recommendedName>
        <fullName evidence="9">Histone H4</fullName>
    </recommendedName>
</protein>
<evidence type="ECO:0000256" key="1">
    <source>
        <dbReference type="ARBA" id="ARBA00004123"/>
    </source>
</evidence>
<dbReference type="SMART" id="SM00417">
    <property type="entry name" value="H4"/>
    <property type="match status" value="1"/>
</dbReference>
<dbReference type="InterPro" id="IPR001951">
    <property type="entry name" value="Histone_H4"/>
</dbReference>
<keyword evidence="5 9" id="KW-0158">Chromosome</keyword>
<dbReference type="CDD" id="cd22912">
    <property type="entry name" value="HFD_H4"/>
    <property type="match status" value="1"/>
</dbReference>
<dbReference type="Gene3D" id="1.10.20.10">
    <property type="entry name" value="Histone, subunit A"/>
    <property type="match status" value="1"/>
</dbReference>
<keyword evidence="6 9" id="KW-0238">DNA-binding</keyword>
<dbReference type="AlphaFoldDB" id="A0A0H5BQT3"/>
<keyword evidence="8 9" id="KW-0544">Nucleosome core</keyword>
<evidence type="ECO:0000256" key="5">
    <source>
        <dbReference type="ARBA" id="ARBA00022454"/>
    </source>
</evidence>
<dbReference type="GO" id="GO:0030527">
    <property type="term" value="F:structural constituent of chromatin"/>
    <property type="evidence" value="ECO:0007669"/>
    <property type="project" value="InterPro"/>
</dbReference>
<evidence type="ECO:0000256" key="2">
    <source>
        <dbReference type="ARBA" id="ARBA00004286"/>
    </source>
</evidence>
<dbReference type="PANTHER" id="PTHR10484">
    <property type="entry name" value="HISTONE H4"/>
    <property type="match status" value="1"/>
</dbReference>
<comment type="subcellular location">
    <subcellularLocation>
        <location evidence="2">Chromosome</location>
    </subcellularLocation>
    <subcellularLocation>
        <location evidence="1">Nucleus</location>
    </subcellularLocation>
</comment>
<reference evidence="10" key="1">
    <citation type="journal article" date="2015" name="Genome Biol. Evol.">
        <title>Nucleomorph Genome Sequences of Two Chlorarachniophytes, Amorphochlora amoebiformis and Lotharella vacuolata.</title>
        <authorList>
            <person name="Suzuki S."/>
            <person name="Shirato S."/>
            <person name="Hirakawa Y."/>
            <person name="Ishida K."/>
        </authorList>
    </citation>
    <scope>NUCLEOTIDE SEQUENCE</scope>
    <source>
        <strain evidence="10">CCMP240</strain>
    </source>
</reference>
<keyword evidence="7 9" id="KW-0539">Nucleus</keyword>
<evidence type="ECO:0000256" key="7">
    <source>
        <dbReference type="ARBA" id="ARBA00023242"/>
    </source>
</evidence>
<dbReference type="GO" id="GO:0005634">
    <property type="term" value="C:nucleus"/>
    <property type="evidence" value="ECO:0007669"/>
    <property type="project" value="UniProtKB-SubCell"/>
</dbReference>
<dbReference type="GO" id="GO:0046982">
    <property type="term" value="F:protein heterodimerization activity"/>
    <property type="evidence" value="ECO:0007669"/>
    <property type="project" value="InterPro"/>
</dbReference>
<organism evidence="10">
    <name type="scientific">Lotharella vacuolata</name>
    <dbReference type="NCBI Taxonomy" id="74820"/>
    <lineage>
        <taxon>Eukaryota</taxon>
        <taxon>Sar</taxon>
        <taxon>Rhizaria</taxon>
        <taxon>Cercozoa</taxon>
        <taxon>Chlorarachniophyceae</taxon>
        <taxon>Lotharella</taxon>
    </lineage>
</organism>
<geneLocation type="nucleomorph" evidence="10"/>
<dbReference type="EMBL" id="AB996599">
    <property type="protein sequence ID" value="BAS01499.1"/>
    <property type="molecule type" value="Genomic_DNA"/>
</dbReference>